<dbReference type="InterPro" id="IPR017441">
    <property type="entry name" value="Protein_kinase_ATP_BS"/>
</dbReference>
<dbReference type="InterPro" id="IPR000719">
    <property type="entry name" value="Prot_kinase_dom"/>
</dbReference>
<evidence type="ECO:0000313" key="3">
    <source>
        <dbReference type="EMBL" id="CAG8520069.1"/>
    </source>
</evidence>
<dbReference type="InterPro" id="IPR051681">
    <property type="entry name" value="Ser/Thr_Kinases-Pseudokinases"/>
</dbReference>
<feature type="binding site" evidence="1">
    <location>
        <position position="55"/>
    </location>
    <ligand>
        <name>ATP</name>
        <dbReference type="ChEBI" id="CHEBI:30616"/>
    </ligand>
</feature>
<dbReference type="InterPro" id="IPR001245">
    <property type="entry name" value="Ser-Thr/Tyr_kinase_cat_dom"/>
</dbReference>
<dbReference type="GO" id="GO:0005524">
    <property type="term" value="F:ATP binding"/>
    <property type="evidence" value="ECO:0007669"/>
    <property type="project" value="UniProtKB-UniRule"/>
</dbReference>
<dbReference type="Gene3D" id="1.10.510.10">
    <property type="entry name" value="Transferase(Phosphotransferase) domain 1"/>
    <property type="match status" value="1"/>
</dbReference>
<dbReference type="InterPro" id="IPR054586">
    <property type="entry name" value="MACPF_1_fungal"/>
</dbReference>
<sequence>MEASPEFSERLEEYLISKEIKSFNYSQFKNVKRIGEGGYAVAYSAIFEGQIYALKSLKTDLKFEEEEFKQFKREAVLFTKTSKAGAKGLPAYVEPQCYINYEEEIEINEQSDIYSLGVLFWELTSGIPPFNNLKKDDIPFKIALNEREKIIDNTPLDYSNLYVKCWSAEPDQRPPLDQVLVELNKLSTEITIEFIINQVNSLTTVDMGKGDLTEIQIRINFSEYLNDDCFQVFGHVIDDDNQNLEGGVVRFDLFNCDGFSAFIILNQETAENVKRLHVAWLIVGKPEILGAFSSQHLKTNIVLHKVHVPVYSKTDLVYISLPYIMSENDIVLLVSSYDPPLNNLPTPKIKIIKWAECVLHLKMTGINLNEEFLKLPQLSLYVIINVAVKIDCNESFSEWFQLDMPLNEIREYIAEKKNLDPEKLQFKKNKNGTPIDHKDEDKLSGILCENHTIYITTDKSKIAINVQIDDRMETHFLGMNENLTSIRKHFVKEKIYINFIFKMMVNKVDNEKEEFIDINHRDESEKTLAEVHKNKILYISATTIAVIIYIIDKADEKNNDYLRFKYELPKEATLENIRTTLEKNSNEAQKMKLNYYFLDKEGLRIARESESNGKLLEILDITDDKAILKIIKTSSPDWTQLIEESTSGFIFKDYSIEKATKEAFIIHNKEKVVCDSRFKVYEEEVEYSHKLNSSCKSNLVFDGNISAILPWLSFSSGISLKTLDQRLKTESNSEKYSRKKVQMAEIKISKDDIHPTSEFENDVKEALMGRNKVKKLRDVTKKYGLFYAHHVVFGGMVVKSSEIKKTNNINAQTNNINLTNSINYESEIENRSLDINSDAINQVIGGNIAEYYYQDGLNKWMESLKDHQLWDIIGYDDIHFIFDLLSDDLQKKIKEALGQRILKKNVEPFSFILDESRKPAIYKLYKKLEDIPNIFECQIFTSIMNEKDKDIFSSRVDYENEDSPIILIHHIVSNEKRRKQKKSNKYEILISWVVIGYPSNFDFNQIEIDSGKYDIKINKNNQYIVEVPLINANIPETCYLGTCVLESQNDILYDPKSTIAVSVHFSQAKNSACLFIRDLNIKKSNLVTDKNFLIRLKLFFCTIAKCGNTHNIELYNISWKNDKSQPLISYGTENQKCLSNAIKLTRQQKTSFLTSIIFETCPSECKYHGLVNITSDKVMYGSLNGVPLGKNFRSIMYFGVL</sequence>
<dbReference type="AlphaFoldDB" id="A0A9N9FA16"/>
<dbReference type="PROSITE" id="PS00107">
    <property type="entry name" value="PROTEIN_KINASE_ATP"/>
    <property type="match status" value="1"/>
</dbReference>
<name>A0A9N9FA16_9GLOM</name>
<dbReference type="Gene3D" id="3.30.200.20">
    <property type="entry name" value="Phosphorylase Kinase, domain 1"/>
    <property type="match status" value="1"/>
</dbReference>
<dbReference type="Pfam" id="PF22693">
    <property type="entry name" value="MACPF_1"/>
    <property type="match status" value="1"/>
</dbReference>
<feature type="domain" description="Protein kinase" evidence="2">
    <location>
        <begin position="1"/>
        <end position="195"/>
    </location>
</feature>
<dbReference type="InterPro" id="IPR055854">
    <property type="entry name" value="DUF7431"/>
</dbReference>
<evidence type="ECO:0000259" key="2">
    <source>
        <dbReference type="PROSITE" id="PS50011"/>
    </source>
</evidence>
<dbReference type="Proteomes" id="UP000789405">
    <property type="component" value="Unassembled WGS sequence"/>
</dbReference>
<accession>A0A9N9FA16</accession>
<organism evidence="3 4">
    <name type="scientific">Dentiscutata erythropus</name>
    <dbReference type="NCBI Taxonomy" id="1348616"/>
    <lineage>
        <taxon>Eukaryota</taxon>
        <taxon>Fungi</taxon>
        <taxon>Fungi incertae sedis</taxon>
        <taxon>Mucoromycota</taxon>
        <taxon>Glomeromycotina</taxon>
        <taxon>Glomeromycetes</taxon>
        <taxon>Diversisporales</taxon>
        <taxon>Gigasporaceae</taxon>
        <taxon>Dentiscutata</taxon>
    </lineage>
</organism>
<dbReference type="EMBL" id="CAJVPY010001394">
    <property type="protein sequence ID" value="CAG8520069.1"/>
    <property type="molecule type" value="Genomic_DNA"/>
</dbReference>
<keyword evidence="4" id="KW-1185">Reference proteome</keyword>
<protein>
    <submittedName>
        <fullName evidence="3">436_t:CDS:1</fullName>
    </submittedName>
</protein>
<dbReference type="Pfam" id="PF24209">
    <property type="entry name" value="DUF7431"/>
    <property type="match status" value="1"/>
</dbReference>
<dbReference type="SMART" id="SM00220">
    <property type="entry name" value="S_TKc"/>
    <property type="match status" value="1"/>
</dbReference>
<comment type="caution">
    <text evidence="3">The sequence shown here is derived from an EMBL/GenBank/DDBJ whole genome shotgun (WGS) entry which is preliminary data.</text>
</comment>
<dbReference type="Pfam" id="PF07714">
    <property type="entry name" value="PK_Tyr_Ser-Thr"/>
    <property type="match status" value="1"/>
</dbReference>
<dbReference type="InterPro" id="IPR011009">
    <property type="entry name" value="Kinase-like_dom_sf"/>
</dbReference>
<dbReference type="PROSITE" id="PS50011">
    <property type="entry name" value="PROTEIN_KINASE_DOM"/>
    <property type="match status" value="1"/>
</dbReference>
<evidence type="ECO:0000256" key="1">
    <source>
        <dbReference type="PROSITE-ProRule" id="PRU10141"/>
    </source>
</evidence>
<reference evidence="3" key="1">
    <citation type="submission" date="2021-06" db="EMBL/GenBank/DDBJ databases">
        <authorList>
            <person name="Kallberg Y."/>
            <person name="Tangrot J."/>
            <person name="Rosling A."/>
        </authorList>
    </citation>
    <scope>NUCLEOTIDE SEQUENCE</scope>
    <source>
        <strain evidence="3">MA453B</strain>
    </source>
</reference>
<keyword evidence="1" id="KW-0547">Nucleotide-binding</keyword>
<proteinExistence type="predicted"/>
<evidence type="ECO:0000313" key="4">
    <source>
        <dbReference type="Proteomes" id="UP000789405"/>
    </source>
</evidence>
<dbReference type="SUPFAM" id="SSF56112">
    <property type="entry name" value="Protein kinase-like (PK-like)"/>
    <property type="match status" value="1"/>
</dbReference>
<gene>
    <name evidence="3" type="ORF">DERYTH_LOCUS3825</name>
</gene>
<dbReference type="PANTHER" id="PTHR44329">
    <property type="entry name" value="SERINE/THREONINE-PROTEIN KINASE TNNI3K-RELATED"/>
    <property type="match status" value="1"/>
</dbReference>
<keyword evidence="1" id="KW-0067">ATP-binding</keyword>
<dbReference type="GO" id="GO:0004674">
    <property type="term" value="F:protein serine/threonine kinase activity"/>
    <property type="evidence" value="ECO:0007669"/>
    <property type="project" value="TreeGrafter"/>
</dbReference>
<dbReference type="OrthoDB" id="2424185at2759"/>